<organism evidence="6 7">
    <name type="scientific">Phytophthora megakarya</name>
    <dbReference type="NCBI Taxonomy" id="4795"/>
    <lineage>
        <taxon>Eukaryota</taxon>
        <taxon>Sar</taxon>
        <taxon>Stramenopiles</taxon>
        <taxon>Oomycota</taxon>
        <taxon>Peronosporomycetes</taxon>
        <taxon>Peronosporales</taxon>
        <taxon>Peronosporaceae</taxon>
        <taxon>Phytophthora</taxon>
    </lineage>
</organism>
<keyword evidence="3 5" id="KW-0964">Secreted</keyword>
<evidence type="ECO:0000313" key="7">
    <source>
        <dbReference type="Proteomes" id="UP000198211"/>
    </source>
</evidence>
<evidence type="ECO:0000256" key="2">
    <source>
        <dbReference type="ARBA" id="ARBA00010400"/>
    </source>
</evidence>
<name>A0A225VFG2_9STRA</name>
<comment type="similarity">
    <text evidence="2 5">Belongs to the RxLR effector family.</text>
</comment>
<sequence length="137" mass="15234">MWRCFTLSVAIASSFLVSGTAAFDPNQAKLSNMKAPDLVHSTDGGQHVLGARLLRARDEERGFDLGIKRLADKLHAKKLAKSIMADPSKAEAAYRDWESKKYTLTDISNFLKVADPKTKGKYDQIYNGYMVHLDLTA</sequence>
<dbReference type="Gene3D" id="1.10.10.2460">
    <property type="match status" value="1"/>
</dbReference>
<dbReference type="Pfam" id="PF16810">
    <property type="entry name" value="RXLR"/>
    <property type="match status" value="1"/>
</dbReference>
<evidence type="ECO:0000313" key="6">
    <source>
        <dbReference type="EMBL" id="OWZ03527.1"/>
    </source>
</evidence>
<dbReference type="InterPro" id="IPR031825">
    <property type="entry name" value="RXLR"/>
</dbReference>
<dbReference type="AlphaFoldDB" id="A0A225VFG2"/>
<comment type="subcellular location">
    <subcellularLocation>
        <location evidence="1 5">Secreted</location>
    </subcellularLocation>
</comment>
<comment type="caution">
    <text evidence="6">The sequence shown here is derived from an EMBL/GenBank/DDBJ whole genome shotgun (WGS) entry which is preliminary data.</text>
</comment>
<dbReference type="EMBL" id="NBNE01005467">
    <property type="protein sequence ID" value="OWZ03527.1"/>
    <property type="molecule type" value="Genomic_DNA"/>
</dbReference>
<gene>
    <name evidence="6" type="ORF">PHMEG_00024730</name>
</gene>
<evidence type="ECO:0000256" key="4">
    <source>
        <dbReference type="ARBA" id="ARBA00022729"/>
    </source>
</evidence>
<evidence type="ECO:0000256" key="3">
    <source>
        <dbReference type="ARBA" id="ARBA00022525"/>
    </source>
</evidence>
<keyword evidence="7" id="KW-1185">Reference proteome</keyword>
<comment type="function">
    <text evidence="5">Effector that suppresses plant defense responses during pathogen infection.</text>
</comment>
<evidence type="ECO:0000256" key="1">
    <source>
        <dbReference type="ARBA" id="ARBA00004613"/>
    </source>
</evidence>
<feature type="signal peptide" evidence="5">
    <location>
        <begin position="1"/>
        <end position="22"/>
    </location>
</feature>
<reference evidence="7" key="1">
    <citation type="submission" date="2017-03" db="EMBL/GenBank/DDBJ databases">
        <title>Phytopthora megakarya and P. palmivora, two closely related causual agents of cacao black pod achieved similar genome size and gene model numbers by different mechanisms.</title>
        <authorList>
            <person name="Ali S."/>
            <person name="Shao J."/>
            <person name="Larry D.J."/>
            <person name="Kronmiller B."/>
            <person name="Shen D."/>
            <person name="Strem M.D."/>
            <person name="Melnick R.L."/>
            <person name="Guiltinan M.J."/>
            <person name="Tyler B.M."/>
            <person name="Meinhardt L.W."/>
            <person name="Bailey B.A."/>
        </authorList>
    </citation>
    <scope>NUCLEOTIDE SEQUENCE [LARGE SCALE GENOMIC DNA]</scope>
    <source>
        <strain evidence="7">zdho120</strain>
    </source>
</reference>
<dbReference type="OrthoDB" id="114087at2759"/>
<dbReference type="Proteomes" id="UP000198211">
    <property type="component" value="Unassembled WGS sequence"/>
</dbReference>
<proteinExistence type="inferred from homology"/>
<dbReference type="GO" id="GO:0005576">
    <property type="term" value="C:extracellular region"/>
    <property type="evidence" value="ECO:0007669"/>
    <property type="project" value="UniProtKB-SubCell"/>
</dbReference>
<keyword evidence="4 5" id="KW-0732">Signal</keyword>
<protein>
    <recommendedName>
        <fullName evidence="5">RxLR effector protein</fullName>
    </recommendedName>
</protein>
<feature type="chain" id="PRO_5028506086" description="RxLR effector protein" evidence="5">
    <location>
        <begin position="23"/>
        <end position="137"/>
    </location>
</feature>
<accession>A0A225VFG2</accession>
<evidence type="ECO:0000256" key="5">
    <source>
        <dbReference type="RuleBase" id="RU367124"/>
    </source>
</evidence>